<accession>A0A117IBT8</accession>
<dbReference type="InterPro" id="IPR011991">
    <property type="entry name" value="ArsR-like_HTH"/>
</dbReference>
<keyword evidence="3" id="KW-0804">Transcription</keyword>
<dbReference type="OrthoDB" id="9810923at2"/>
<keyword evidence="2" id="KW-0238">DNA-binding</keyword>
<dbReference type="Pfam" id="PF01022">
    <property type="entry name" value="HTH_5"/>
    <property type="match status" value="1"/>
</dbReference>
<name>A0A117IBT8_MYCCR</name>
<gene>
    <name evidence="6" type="ORF">RMCC_5382</name>
</gene>
<reference evidence="7" key="2">
    <citation type="submission" date="2016-02" db="EMBL/GenBank/DDBJ databases">
        <title>Draft genome sequence of five rapidly growing Mycobacterium species.</title>
        <authorList>
            <person name="Katahira K."/>
            <person name="Gotou Y."/>
            <person name="Iida K."/>
            <person name="Ogura Y."/>
            <person name="Hayashi T."/>
        </authorList>
    </citation>
    <scope>NUCLEOTIDE SEQUENCE [LARGE SCALE GENOMIC DNA]</scope>
    <source>
        <strain evidence="7">JCM15298</strain>
    </source>
</reference>
<dbReference type="SMART" id="SM00418">
    <property type="entry name" value="HTH_ARSR"/>
    <property type="match status" value="1"/>
</dbReference>
<dbReference type="PROSITE" id="PS50987">
    <property type="entry name" value="HTH_ARSR_2"/>
    <property type="match status" value="1"/>
</dbReference>
<dbReference type="CDD" id="cd00090">
    <property type="entry name" value="HTH_ARSR"/>
    <property type="match status" value="1"/>
</dbReference>
<dbReference type="PRINTS" id="PR00778">
    <property type="entry name" value="HTHARSR"/>
</dbReference>
<keyword evidence="1" id="KW-0805">Transcription regulation</keyword>
<dbReference type="NCBIfam" id="NF033788">
    <property type="entry name" value="HTH_metalloreg"/>
    <property type="match status" value="1"/>
</dbReference>
<sequence length="129" mass="13807">MVESVRVAERSPVPDPSPSVPPDDELTVQLLQETAATLGLLSATVRLHILWVLAKGEQDVGTLAARTGQSLATVSHHLAKLKLAGLVRAQRAGKRQVYVATDPHVLAIIDVALGQRLRSDDAPARLRQA</sequence>
<organism evidence="6 7">
    <name type="scientific">Mycolicibacterium canariasense</name>
    <name type="common">Mycobacterium canariasense</name>
    <dbReference type="NCBI Taxonomy" id="228230"/>
    <lineage>
        <taxon>Bacteria</taxon>
        <taxon>Bacillati</taxon>
        <taxon>Actinomycetota</taxon>
        <taxon>Actinomycetes</taxon>
        <taxon>Mycobacteriales</taxon>
        <taxon>Mycobacteriaceae</taxon>
        <taxon>Mycolicibacterium</taxon>
    </lineage>
</organism>
<dbReference type="STRING" id="228230.RMCC_5382"/>
<evidence type="ECO:0000256" key="4">
    <source>
        <dbReference type="SAM" id="MobiDB-lite"/>
    </source>
</evidence>
<dbReference type="InterPro" id="IPR051011">
    <property type="entry name" value="Metal_resp_trans_reg"/>
</dbReference>
<dbReference type="GO" id="GO:0003677">
    <property type="term" value="F:DNA binding"/>
    <property type="evidence" value="ECO:0007669"/>
    <property type="project" value="UniProtKB-KW"/>
</dbReference>
<evidence type="ECO:0000256" key="1">
    <source>
        <dbReference type="ARBA" id="ARBA00023015"/>
    </source>
</evidence>
<dbReference type="Proteomes" id="UP000069443">
    <property type="component" value="Unassembled WGS sequence"/>
</dbReference>
<evidence type="ECO:0000313" key="6">
    <source>
        <dbReference type="EMBL" id="GAS98417.1"/>
    </source>
</evidence>
<dbReference type="PANTHER" id="PTHR43132:SF8">
    <property type="entry name" value="HTH-TYPE TRANSCRIPTIONAL REGULATOR KMTR"/>
    <property type="match status" value="1"/>
</dbReference>
<dbReference type="AlphaFoldDB" id="A0A117IBT8"/>
<protein>
    <submittedName>
        <fullName evidence="6">ArsR family transcriptional regulator</fullName>
    </submittedName>
</protein>
<dbReference type="InterPro" id="IPR036388">
    <property type="entry name" value="WH-like_DNA-bd_sf"/>
</dbReference>
<dbReference type="InterPro" id="IPR001845">
    <property type="entry name" value="HTH_ArsR_DNA-bd_dom"/>
</dbReference>
<evidence type="ECO:0000256" key="2">
    <source>
        <dbReference type="ARBA" id="ARBA00023125"/>
    </source>
</evidence>
<reference evidence="7" key="1">
    <citation type="journal article" date="2016" name="Genome Announc.">
        <title>Draft Genome Sequences of Five Rapidly Growing Mycobacterium Species, M. thermoresistibile, M. fortuitum subsp. acetamidolyticum, M. canariasense, M. brisbanense, and M. novocastrense.</title>
        <authorList>
            <person name="Katahira K."/>
            <person name="Ogura Y."/>
            <person name="Gotoh Y."/>
            <person name="Hayashi T."/>
        </authorList>
    </citation>
    <scope>NUCLEOTIDE SEQUENCE [LARGE SCALE GENOMIC DNA]</scope>
    <source>
        <strain evidence="7">JCM15298</strain>
    </source>
</reference>
<dbReference type="GO" id="GO:0003700">
    <property type="term" value="F:DNA-binding transcription factor activity"/>
    <property type="evidence" value="ECO:0007669"/>
    <property type="project" value="InterPro"/>
</dbReference>
<dbReference type="Gene3D" id="1.10.10.10">
    <property type="entry name" value="Winged helix-like DNA-binding domain superfamily/Winged helix DNA-binding domain"/>
    <property type="match status" value="1"/>
</dbReference>
<dbReference type="SUPFAM" id="SSF46785">
    <property type="entry name" value="Winged helix' DNA-binding domain"/>
    <property type="match status" value="1"/>
</dbReference>
<keyword evidence="7" id="KW-1185">Reference proteome</keyword>
<dbReference type="InterPro" id="IPR036390">
    <property type="entry name" value="WH_DNA-bd_sf"/>
</dbReference>
<comment type="caution">
    <text evidence="6">The sequence shown here is derived from an EMBL/GenBank/DDBJ whole genome shotgun (WGS) entry which is preliminary data.</text>
</comment>
<evidence type="ECO:0000259" key="5">
    <source>
        <dbReference type="PROSITE" id="PS50987"/>
    </source>
</evidence>
<evidence type="ECO:0000256" key="3">
    <source>
        <dbReference type="ARBA" id="ARBA00023163"/>
    </source>
</evidence>
<proteinExistence type="predicted"/>
<dbReference type="EMBL" id="BCSY01000083">
    <property type="protein sequence ID" value="GAS98417.1"/>
    <property type="molecule type" value="Genomic_DNA"/>
</dbReference>
<feature type="domain" description="HTH arsR-type" evidence="5">
    <location>
        <begin position="26"/>
        <end position="120"/>
    </location>
</feature>
<dbReference type="PANTHER" id="PTHR43132">
    <property type="entry name" value="ARSENICAL RESISTANCE OPERON REPRESSOR ARSR-RELATED"/>
    <property type="match status" value="1"/>
</dbReference>
<evidence type="ECO:0000313" key="7">
    <source>
        <dbReference type="Proteomes" id="UP000069443"/>
    </source>
</evidence>
<feature type="region of interest" description="Disordered" evidence="4">
    <location>
        <begin position="1"/>
        <end position="23"/>
    </location>
</feature>